<feature type="compositionally biased region" description="Polar residues" evidence="1">
    <location>
        <begin position="63"/>
        <end position="72"/>
    </location>
</feature>
<feature type="region of interest" description="Disordered" evidence="1">
    <location>
        <begin position="37"/>
        <end position="116"/>
    </location>
</feature>
<evidence type="ECO:0000313" key="2">
    <source>
        <dbReference type="EMBL" id="KAK8732483.1"/>
    </source>
</evidence>
<feature type="compositionally biased region" description="Polar residues" evidence="1">
    <location>
        <begin position="79"/>
        <end position="98"/>
    </location>
</feature>
<feature type="non-terminal residue" evidence="2">
    <location>
        <position position="116"/>
    </location>
</feature>
<dbReference type="EMBL" id="JARKIK010000056">
    <property type="protein sequence ID" value="KAK8732483.1"/>
    <property type="molecule type" value="Genomic_DNA"/>
</dbReference>
<evidence type="ECO:0000256" key="1">
    <source>
        <dbReference type="SAM" id="MobiDB-lite"/>
    </source>
</evidence>
<organism evidence="2 3">
    <name type="scientific">Cherax quadricarinatus</name>
    <name type="common">Australian red claw crayfish</name>
    <dbReference type="NCBI Taxonomy" id="27406"/>
    <lineage>
        <taxon>Eukaryota</taxon>
        <taxon>Metazoa</taxon>
        <taxon>Ecdysozoa</taxon>
        <taxon>Arthropoda</taxon>
        <taxon>Crustacea</taxon>
        <taxon>Multicrustacea</taxon>
        <taxon>Malacostraca</taxon>
        <taxon>Eumalacostraca</taxon>
        <taxon>Eucarida</taxon>
        <taxon>Decapoda</taxon>
        <taxon>Pleocyemata</taxon>
        <taxon>Astacidea</taxon>
        <taxon>Parastacoidea</taxon>
        <taxon>Parastacidae</taxon>
        <taxon>Cherax</taxon>
    </lineage>
</organism>
<dbReference type="AlphaFoldDB" id="A0AAW0WXY7"/>
<name>A0AAW0WXY7_CHEQU</name>
<protein>
    <submittedName>
        <fullName evidence="2">Uncharacterized protein</fullName>
    </submittedName>
</protein>
<accession>A0AAW0WXY7</accession>
<feature type="non-terminal residue" evidence="2">
    <location>
        <position position="1"/>
    </location>
</feature>
<gene>
    <name evidence="2" type="ORF">OTU49_006784</name>
</gene>
<reference evidence="2 3" key="1">
    <citation type="journal article" date="2024" name="BMC Genomics">
        <title>Genome assembly of redclaw crayfish (Cherax quadricarinatus) provides insights into its immune adaptation and hypoxia tolerance.</title>
        <authorList>
            <person name="Liu Z."/>
            <person name="Zheng J."/>
            <person name="Li H."/>
            <person name="Fang K."/>
            <person name="Wang S."/>
            <person name="He J."/>
            <person name="Zhou D."/>
            <person name="Weng S."/>
            <person name="Chi M."/>
            <person name="Gu Z."/>
            <person name="He J."/>
            <person name="Li F."/>
            <person name="Wang M."/>
        </authorList>
    </citation>
    <scope>NUCLEOTIDE SEQUENCE [LARGE SCALE GENOMIC DNA]</scope>
    <source>
        <strain evidence="2">ZL_2023a</strain>
    </source>
</reference>
<evidence type="ECO:0000313" key="3">
    <source>
        <dbReference type="Proteomes" id="UP001445076"/>
    </source>
</evidence>
<comment type="caution">
    <text evidence="2">The sequence shown here is derived from an EMBL/GenBank/DDBJ whole genome shotgun (WGS) entry which is preliminary data.</text>
</comment>
<keyword evidence="3" id="KW-1185">Reference proteome</keyword>
<proteinExistence type="predicted"/>
<sequence>RETIYTTVGKLISDDFHDQQNQEKLKDKCKNTRGIESEENVGLYDEKTRPVTQPPLSIKEEQCNQQNVSGSSMELEENLQISANDNQEGQFARQNTGKKTLKLSILNPVKSQKDPS</sequence>
<dbReference type="Proteomes" id="UP001445076">
    <property type="component" value="Unassembled WGS sequence"/>
</dbReference>